<name>A0ABU5TFT5_9CYAN</name>
<sequence>MIDNVCKFLAESYSTDFASWLLGKPITLTKIEQSELAVEPIRADSVIFLESTEIILHIEFQTEPNQNIPFRMTDYRLRLYRKYPERKVHQVVIYLSPSRSHLVHETTFNLGELIHNFNVIRLWEQPTAIFQQYQGLLPFATLSQTSAPEETLRQVARQIENIADKQLQSNVAASTAIISGIALSKEIIKRLLRSDIMKESVIYQEILHEGLAEGEARGLAKGKAEGLAKGKAEGLAKGKAEERNQIALNMLLSNISVDVVAQLTGLTAKQVQKLQKLSNKKSQKPKK</sequence>
<organism evidence="1 2">
    <name type="scientific">Pseudanabaena galeata UHCC 0370</name>
    <dbReference type="NCBI Taxonomy" id="3110310"/>
    <lineage>
        <taxon>Bacteria</taxon>
        <taxon>Bacillati</taxon>
        <taxon>Cyanobacteriota</taxon>
        <taxon>Cyanophyceae</taxon>
        <taxon>Pseudanabaenales</taxon>
        <taxon>Pseudanabaenaceae</taxon>
        <taxon>Pseudanabaena</taxon>
    </lineage>
</organism>
<accession>A0ABU5TFT5</accession>
<dbReference type="PANTHER" id="PTHR34613">
    <property type="entry name" value="SLL0800 PROTEIN"/>
    <property type="match status" value="1"/>
</dbReference>
<protein>
    <submittedName>
        <fullName evidence="1">Rpn family recombination-promoting nuclease/putative transposase</fullName>
    </submittedName>
</protein>
<proteinExistence type="predicted"/>
<reference evidence="1 2" key="1">
    <citation type="submission" date="2023-12" db="EMBL/GenBank/DDBJ databases">
        <title>Baltic Sea Cyanobacteria.</title>
        <authorList>
            <person name="Delbaje E."/>
            <person name="Fewer D.P."/>
            <person name="Shishido T.K."/>
        </authorList>
    </citation>
    <scope>NUCLEOTIDE SEQUENCE [LARGE SCALE GENOMIC DNA]</scope>
    <source>
        <strain evidence="1 2">UHCC 0370</strain>
    </source>
</reference>
<dbReference type="InterPro" id="IPR010106">
    <property type="entry name" value="RpnA"/>
</dbReference>
<comment type="caution">
    <text evidence="1">The sequence shown here is derived from an EMBL/GenBank/DDBJ whole genome shotgun (WGS) entry which is preliminary data.</text>
</comment>
<dbReference type="Proteomes" id="UP001301388">
    <property type="component" value="Unassembled WGS sequence"/>
</dbReference>
<keyword evidence="2" id="KW-1185">Reference proteome</keyword>
<evidence type="ECO:0000313" key="2">
    <source>
        <dbReference type="Proteomes" id="UP001301388"/>
    </source>
</evidence>
<dbReference type="RefSeq" id="WP_323260550.1">
    <property type="nucleotide sequence ID" value="NZ_JAYGIE010000018.1"/>
</dbReference>
<dbReference type="EMBL" id="JAYGIE010000018">
    <property type="protein sequence ID" value="MEA5477157.1"/>
    <property type="molecule type" value="Genomic_DNA"/>
</dbReference>
<evidence type="ECO:0000313" key="1">
    <source>
        <dbReference type="EMBL" id="MEA5477157.1"/>
    </source>
</evidence>
<dbReference type="PANTHER" id="PTHR34613:SF1">
    <property type="entry name" value="SLL6017 PROTEIN"/>
    <property type="match status" value="1"/>
</dbReference>
<dbReference type="NCBIfam" id="TIGR01784">
    <property type="entry name" value="T_den_put_tspse"/>
    <property type="match status" value="1"/>
</dbReference>
<gene>
    <name evidence="1" type="ORF">VB774_05940</name>
</gene>